<dbReference type="InterPro" id="IPR039748">
    <property type="entry name" value="RPC3"/>
</dbReference>
<dbReference type="GO" id="GO:0005666">
    <property type="term" value="C:RNA polymerase III complex"/>
    <property type="evidence" value="ECO:0007669"/>
    <property type="project" value="UniProtKB-UniRule"/>
</dbReference>
<evidence type="ECO:0000256" key="1">
    <source>
        <dbReference type="ARBA" id="ARBA00004123"/>
    </source>
</evidence>
<evidence type="ECO:0000256" key="5">
    <source>
        <dbReference type="ARBA" id="ARBA00016689"/>
    </source>
</evidence>
<dbReference type="PANTHER" id="PTHR12949:SF0">
    <property type="entry name" value="DNA-DIRECTED RNA POLYMERASE III SUBUNIT RPC3"/>
    <property type="match status" value="1"/>
</dbReference>
<comment type="function">
    <text evidence="9 10">DNA-dependent RNA polymerase catalyzes the transcription of DNA into RNA using the four ribonucleoside triphosphates as substrates. Specific core component of RNA polymerase III which synthesizes small RNAs, such as 5S rRNA and tRNAs.</text>
</comment>
<keyword evidence="7 10" id="KW-0804">Transcription</keyword>
<keyword evidence="6 10" id="KW-0240">DNA-directed RNA polymerase</keyword>
<evidence type="ECO:0000256" key="3">
    <source>
        <dbReference type="ARBA" id="ARBA00007206"/>
    </source>
</evidence>
<feature type="domain" description="RNA polymerase III Rpc82 C -terminal" evidence="11">
    <location>
        <begin position="149"/>
        <end position="385"/>
    </location>
</feature>
<dbReference type="InterPro" id="IPR013197">
    <property type="entry name" value="RNA_pol_III_RPC82-rel_HTH"/>
</dbReference>
<dbReference type="GO" id="GO:0006351">
    <property type="term" value="P:DNA-templated transcription"/>
    <property type="evidence" value="ECO:0007669"/>
    <property type="project" value="InterPro"/>
</dbReference>
<dbReference type="SUPFAM" id="SSF46785">
    <property type="entry name" value="Winged helix' DNA-binding domain"/>
    <property type="match status" value="1"/>
</dbReference>
<dbReference type="InterPro" id="IPR008806">
    <property type="entry name" value="RNA_pol_III_Rpc82_C"/>
</dbReference>
<dbReference type="AlphaFoldDB" id="A0A9P6Q5I1"/>
<evidence type="ECO:0000256" key="9">
    <source>
        <dbReference type="ARBA" id="ARBA00025127"/>
    </source>
</evidence>
<dbReference type="GO" id="GO:0003697">
    <property type="term" value="F:single-stranded DNA binding"/>
    <property type="evidence" value="ECO:0007669"/>
    <property type="project" value="UniProtKB-UniRule"/>
</dbReference>
<evidence type="ECO:0000259" key="11">
    <source>
        <dbReference type="Pfam" id="PF05645"/>
    </source>
</evidence>
<keyword evidence="15" id="KW-1185">Reference proteome</keyword>
<sequence length="552" mass="62986">MSANENRLCKLIVREHFGPIVEKVANALLRKGRLPVGLISAATKLTQAQVRESLVVMIQHNIAVYAETQERARIVTYYDVNRLAILHRAQIPKMLFYTQEWFEKDGALVAQSVMAHGKMTMKDCIKDILATRSTGATKNDKRSQALTAAFTRMVKERCLVAVRPSDSVSQVDRDMEEEKRETSKSVMPLTATELAKIRKTMAQSKEAERDSANIVGLKRKLNAVSELDDWDDFENGDKRRKTGSVAISEEVEDDVYFRVNFERFIIRWRNIKISELIEGRLNATAKAIMLTLLTLAESKMLVCSEEFSKAVSSVQILNGLAQDVNLADTLAFNESELGVHDAKPSLSECLDKYMDVLEEDLLKITKKDQGRSGQYVVNLKQAAKVMKHRVIEGMVSTRFGGHYVRIMNMLLEKGKSEEKQISKWAMMPVKDVREKLTTLYTFGVLNMQEVPKSADRAPSRTFYLWEVLPDRACEALVEKLIHTMANLRQRRFVERSKRHVLLEKCERTDVQANDGLLNMGDKRELEALNNMLEMLEVQELRIADMVMTLRDF</sequence>
<comment type="similarity">
    <text evidence="2 10">Belongs to the RNA polymerase beta chain family.</text>
</comment>
<dbReference type="Proteomes" id="UP000807716">
    <property type="component" value="Unassembled WGS sequence"/>
</dbReference>
<evidence type="ECO:0000259" key="12">
    <source>
        <dbReference type="Pfam" id="PF08221"/>
    </source>
</evidence>
<evidence type="ECO:0000256" key="6">
    <source>
        <dbReference type="ARBA" id="ARBA00022478"/>
    </source>
</evidence>
<evidence type="ECO:0000313" key="14">
    <source>
        <dbReference type="EMBL" id="KAG0258888.1"/>
    </source>
</evidence>
<gene>
    <name evidence="14" type="primary">RPC82</name>
    <name evidence="14" type="ORF">DFQ27_004396</name>
</gene>
<dbReference type="InterPro" id="IPR055207">
    <property type="entry name" value="POLR3C_WHD"/>
</dbReference>
<feature type="domain" description="DNA-directed RNA polymerase III subunit RPC3 winged-helix" evidence="13">
    <location>
        <begin position="391"/>
        <end position="467"/>
    </location>
</feature>
<dbReference type="OrthoDB" id="272392at2759"/>
<evidence type="ECO:0000259" key="13">
    <source>
        <dbReference type="Pfam" id="PF22536"/>
    </source>
</evidence>
<comment type="caution">
    <text evidence="14">The sequence shown here is derived from an EMBL/GenBank/DDBJ whole genome shotgun (WGS) entry which is preliminary data.</text>
</comment>
<accession>A0A9P6Q5I1</accession>
<evidence type="ECO:0000256" key="4">
    <source>
        <dbReference type="ARBA" id="ARBA00011206"/>
    </source>
</evidence>
<dbReference type="Gene3D" id="1.10.10.10">
    <property type="entry name" value="Winged helix-like DNA-binding domain superfamily/Winged helix DNA-binding domain"/>
    <property type="match status" value="4"/>
</dbReference>
<reference evidence="14" key="1">
    <citation type="journal article" date="2020" name="Fungal Divers.">
        <title>Resolving the Mortierellaceae phylogeny through synthesis of multi-gene phylogenetics and phylogenomics.</title>
        <authorList>
            <person name="Vandepol N."/>
            <person name="Liber J."/>
            <person name="Desiro A."/>
            <person name="Na H."/>
            <person name="Kennedy M."/>
            <person name="Barry K."/>
            <person name="Grigoriev I.V."/>
            <person name="Miller A.N."/>
            <person name="O'Donnell K."/>
            <person name="Stajich J.E."/>
            <person name="Bonito G."/>
        </authorList>
    </citation>
    <scope>NUCLEOTIDE SEQUENCE</scope>
    <source>
        <strain evidence="14">BC1065</strain>
    </source>
</reference>
<keyword evidence="8 10" id="KW-0539">Nucleus</keyword>
<comment type="subcellular location">
    <subcellularLocation>
        <location evidence="1 10">Nucleus</location>
    </subcellularLocation>
</comment>
<evidence type="ECO:0000256" key="2">
    <source>
        <dbReference type="ARBA" id="ARBA00006835"/>
    </source>
</evidence>
<dbReference type="InterPro" id="IPR036388">
    <property type="entry name" value="WH-like_DNA-bd_sf"/>
</dbReference>
<dbReference type="PANTHER" id="PTHR12949">
    <property type="entry name" value="RNA POLYMERASE III DNA DIRECTED -RELATED"/>
    <property type="match status" value="1"/>
</dbReference>
<evidence type="ECO:0000256" key="10">
    <source>
        <dbReference type="RuleBase" id="RU367076"/>
    </source>
</evidence>
<dbReference type="InterPro" id="IPR036390">
    <property type="entry name" value="WH_DNA-bd_sf"/>
</dbReference>
<comment type="subunit">
    <text evidence="4 10">Component of the RNA polymerase III (Pol III) complex consisting of 17 subunits.</text>
</comment>
<feature type="domain" description="RNA polymerase III subunit RPC82-related helix-turn-helix" evidence="12">
    <location>
        <begin position="8"/>
        <end position="67"/>
    </location>
</feature>
<dbReference type="Pfam" id="PF05645">
    <property type="entry name" value="RNA_pol_Rpc82"/>
    <property type="match status" value="1"/>
</dbReference>
<protein>
    <recommendedName>
        <fullName evidence="5 10">DNA-directed RNA polymerase III subunit RPC3</fullName>
        <shortName evidence="10">RNA polymerase III subunit C3</shortName>
    </recommendedName>
</protein>
<dbReference type="Pfam" id="PF22536">
    <property type="entry name" value="WHD_POLR3C"/>
    <property type="match status" value="1"/>
</dbReference>
<name>A0A9P6Q5I1_9FUNG</name>
<organism evidence="14 15">
    <name type="scientific">Actinomortierella ambigua</name>
    <dbReference type="NCBI Taxonomy" id="1343610"/>
    <lineage>
        <taxon>Eukaryota</taxon>
        <taxon>Fungi</taxon>
        <taxon>Fungi incertae sedis</taxon>
        <taxon>Mucoromycota</taxon>
        <taxon>Mortierellomycotina</taxon>
        <taxon>Mortierellomycetes</taxon>
        <taxon>Mortierellales</taxon>
        <taxon>Mortierellaceae</taxon>
        <taxon>Actinomortierella</taxon>
    </lineage>
</organism>
<dbReference type="FunFam" id="1.10.10.10:FF:000218">
    <property type="entry name" value="DNA-directed RNA polymerase III subunit RPC3"/>
    <property type="match status" value="1"/>
</dbReference>
<proteinExistence type="inferred from homology"/>
<evidence type="ECO:0000256" key="8">
    <source>
        <dbReference type="ARBA" id="ARBA00023242"/>
    </source>
</evidence>
<dbReference type="Pfam" id="PF08221">
    <property type="entry name" value="HTH_9"/>
    <property type="match status" value="1"/>
</dbReference>
<evidence type="ECO:0000313" key="15">
    <source>
        <dbReference type="Proteomes" id="UP000807716"/>
    </source>
</evidence>
<comment type="similarity">
    <text evidence="3">Belongs to the eukaryotic RPC3/POLR3C RNA polymerase subunit family.</text>
</comment>
<dbReference type="EMBL" id="JAAAJB010000305">
    <property type="protein sequence ID" value="KAG0258888.1"/>
    <property type="molecule type" value="Genomic_DNA"/>
</dbReference>
<evidence type="ECO:0000256" key="7">
    <source>
        <dbReference type="ARBA" id="ARBA00023163"/>
    </source>
</evidence>